<evidence type="ECO:0000256" key="1">
    <source>
        <dbReference type="SAM" id="SignalP"/>
    </source>
</evidence>
<dbReference type="OrthoDB" id="5520329at2"/>
<evidence type="ECO:0000313" key="3">
    <source>
        <dbReference type="Proteomes" id="UP000238348"/>
    </source>
</evidence>
<feature type="chain" id="PRO_5014713951" description="Secreted protein" evidence="1">
    <location>
        <begin position="30"/>
        <end position="367"/>
    </location>
</feature>
<proteinExistence type="predicted"/>
<feature type="signal peptide" evidence="1">
    <location>
        <begin position="1"/>
        <end position="29"/>
    </location>
</feature>
<reference evidence="2 3" key="1">
    <citation type="submission" date="2015-09" db="EMBL/GenBank/DDBJ databases">
        <title>Sorangium comparison.</title>
        <authorList>
            <person name="Zaburannyi N."/>
            <person name="Bunk B."/>
            <person name="Overmann J."/>
            <person name="Mueller R."/>
        </authorList>
    </citation>
    <scope>NUCLEOTIDE SEQUENCE [LARGE SCALE GENOMIC DNA]</scope>
    <source>
        <strain evidence="2 3">So ce26</strain>
    </source>
</reference>
<dbReference type="PROSITE" id="PS51257">
    <property type="entry name" value="PROKAR_LIPOPROTEIN"/>
    <property type="match status" value="1"/>
</dbReference>
<evidence type="ECO:0000313" key="2">
    <source>
        <dbReference type="EMBL" id="AUX45282.1"/>
    </source>
</evidence>
<accession>A0A2L0F125</accession>
<dbReference type="EMBL" id="CP012673">
    <property type="protein sequence ID" value="AUX45282.1"/>
    <property type="molecule type" value="Genomic_DNA"/>
</dbReference>
<dbReference type="RefSeq" id="WP_159397560.1">
    <property type="nucleotide sequence ID" value="NZ_CP012673.1"/>
</dbReference>
<evidence type="ECO:0008006" key="4">
    <source>
        <dbReference type="Google" id="ProtNLM"/>
    </source>
</evidence>
<protein>
    <recommendedName>
        <fullName evidence="4">Secreted protein</fullName>
    </recommendedName>
</protein>
<sequence length="367" mass="38257">MRLNRTRWILRSLSALALAGLGGMVTAGACITDEEPCGKPWNLCPVVNEDGTSNGVCSGKCVMQELAFFSEPLLLWMGSEESEPSCEDLVFVNPETGDTESIAPTTSFLLQSAPAGEAVCPECACIGPDCVLPRMVAANSLSACEQTTAATSTPFNPPPDWRGACVSPGTVPSERVRSIWTGPATEAPCTATTFDLPPPETPSQIAVACRGIVAENQCPELTDLCLVHQQEANLPPGWRYCIVGSGGDQSCYPPAPPGDSPTFSDKITLISRDANGADCEPCICLPGTPSRCQARVNAYADRACSEDALIGTAETSVGQGDGCLQFDAGPALGSIRAEWEVNEPGSCIPAGGEPKPTTVCCLPEPTG</sequence>
<dbReference type="AlphaFoldDB" id="A0A2L0F125"/>
<organism evidence="2 3">
    <name type="scientific">Sorangium cellulosum</name>
    <name type="common">Polyangium cellulosum</name>
    <dbReference type="NCBI Taxonomy" id="56"/>
    <lineage>
        <taxon>Bacteria</taxon>
        <taxon>Pseudomonadati</taxon>
        <taxon>Myxococcota</taxon>
        <taxon>Polyangia</taxon>
        <taxon>Polyangiales</taxon>
        <taxon>Polyangiaceae</taxon>
        <taxon>Sorangium</taxon>
    </lineage>
</organism>
<keyword evidence="1" id="KW-0732">Signal</keyword>
<gene>
    <name evidence="2" type="ORF">SOCE26_067630</name>
</gene>
<name>A0A2L0F125_SORCE</name>
<dbReference type="Proteomes" id="UP000238348">
    <property type="component" value="Chromosome"/>
</dbReference>